<feature type="compositionally biased region" description="Acidic residues" evidence="1">
    <location>
        <begin position="35"/>
        <end position="44"/>
    </location>
</feature>
<reference evidence="2 3" key="1">
    <citation type="submission" date="2016-02" db="EMBL/GenBank/DDBJ databases">
        <title>Genome analysis of coral dinoflagellate symbionts highlights evolutionary adaptations to a symbiotic lifestyle.</title>
        <authorList>
            <person name="Aranda M."/>
            <person name="Li Y."/>
            <person name="Liew Y.J."/>
            <person name="Baumgarten S."/>
            <person name="Simakov O."/>
            <person name="Wilson M."/>
            <person name="Piel J."/>
            <person name="Ashoor H."/>
            <person name="Bougouffa S."/>
            <person name="Bajic V.B."/>
            <person name="Ryu T."/>
            <person name="Ravasi T."/>
            <person name="Bayer T."/>
            <person name="Micklem G."/>
            <person name="Kim H."/>
            <person name="Bhak J."/>
            <person name="Lajeunesse T.C."/>
            <person name="Voolstra C.R."/>
        </authorList>
    </citation>
    <scope>NUCLEOTIDE SEQUENCE [LARGE SCALE GENOMIC DNA]</scope>
    <source>
        <strain evidence="2 3">CCMP2467</strain>
    </source>
</reference>
<dbReference type="OrthoDB" id="434991at2759"/>
<keyword evidence="3" id="KW-1185">Reference proteome</keyword>
<gene>
    <name evidence="2" type="ORF">AK812_SmicGene43220</name>
</gene>
<evidence type="ECO:0000313" key="3">
    <source>
        <dbReference type="Proteomes" id="UP000186817"/>
    </source>
</evidence>
<proteinExistence type="predicted"/>
<dbReference type="Proteomes" id="UP000186817">
    <property type="component" value="Unassembled WGS sequence"/>
</dbReference>
<dbReference type="AlphaFoldDB" id="A0A1Q9C1K3"/>
<sequence>MGARCQQKKPAASGQQQSLPTVHGIHKDISMKEEEVAEEDDMEENSEHLSHMTCGISSGAEGGSQVTCGVPMYRDKATGAPYIMPLYTEPVGPKAGLSSSEKAGAGGGAPVVFSSPAAEAEAARAQMMEAAASTRIRTEAMNLLRGFLDNAPAPPATSSPSGFLFKGPGMPSKLFYPIPSKTSPSGIEMAADIPGISGFDLEAFLAAKKRTSEDCKREARDPFGRHRWVCLQSLQTAALNGKYAEIVVPANEDGRFGVRVQGEPVPKLIKKENLKPIDDAETLQVCRLAAKGESQFIGGYIQNTRWPRAILSSMSGTVSPISVKLGFPLHVTRVQARSKLSERAEFDNQWATYMLIDPRSGFAPDEWQSFVGPVVVWRPDGDVSSDDVSLLNDFVSNLLNGPYCEGTLEPDRDLTPAAWARHRERTLENLRLNPRMEQYEDLHI</sequence>
<organism evidence="2 3">
    <name type="scientific">Symbiodinium microadriaticum</name>
    <name type="common">Dinoflagellate</name>
    <name type="synonym">Zooxanthella microadriatica</name>
    <dbReference type="NCBI Taxonomy" id="2951"/>
    <lineage>
        <taxon>Eukaryota</taxon>
        <taxon>Sar</taxon>
        <taxon>Alveolata</taxon>
        <taxon>Dinophyceae</taxon>
        <taxon>Suessiales</taxon>
        <taxon>Symbiodiniaceae</taxon>
        <taxon>Symbiodinium</taxon>
    </lineage>
</organism>
<dbReference type="EMBL" id="LSRX01001916">
    <property type="protein sequence ID" value="OLP76797.1"/>
    <property type="molecule type" value="Genomic_DNA"/>
</dbReference>
<name>A0A1Q9C1K3_SYMMI</name>
<evidence type="ECO:0000313" key="2">
    <source>
        <dbReference type="EMBL" id="OLP76797.1"/>
    </source>
</evidence>
<accession>A0A1Q9C1K3</accession>
<comment type="caution">
    <text evidence="2">The sequence shown here is derived from an EMBL/GenBank/DDBJ whole genome shotgun (WGS) entry which is preliminary data.</text>
</comment>
<protein>
    <submittedName>
        <fullName evidence="2">Uncharacterized protein</fullName>
    </submittedName>
</protein>
<evidence type="ECO:0000256" key="1">
    <source>
        <dbReference type="SAM" id="MobiDB-lite"/>
    </source>
</evidence>
<feature type="region of interest" description="Disordered" evidence="1">
    <location>
        <begin position="1"/>
        <end position="47"/>
    </location>
</feature>
<feature type="compositionally biased region" description="Basic and acidic residues" evidence="1">
    <location>
        <begin position="25"/>
        <end position="34"/>
    </location>
</feature>